<dbReference type="Pfam" id="PF13653">
    <property type="entry name" value="GDPD_2"/>
    <property type="match status" value="1"/>
</dbReference>
<dbReference type="PROSITE" id="PS51704">
    <property type="entry name" value="GP_PDE"/>
    <property type="match status" value="1"/>
</dbReference>
<name>A0A4V3GLJ3_9BACT</name>
<evidence type="ECO:0000313" key="3">
    <source>
        <dbReference type="EMBL" id="TDW99762.1"/>
    </source>
</evidence>
<reference evidence="3 4" key="1">
    <citation type="submission" date="2019-03" db="EMBL/GenBank/DDBJ databases">
        <title>Genomic Encyclopedia of Type Strains, Phase IV (KMG-IV): sequencing the most valuable type-strain genomes for metagenomic binning, comparative biology and taxonomic classification.</title>
        <authorList>
            <person name="Goeker M."/>
        </authorList>
    </citation>
    <scope>NUCLEOTIDE SEQUENCE [LARGE SCALE GENOMIC DNA]</scope>
    <source>
        <strain evidence="3 4">DSM 100059</strain>
    </source>
</reference>
<dbReference type="Proteomes" id="UP000294498">
    <property type="component" value="Unassembled WGS sequence"/>
</dbReference>
<dbReference type="InterPro" id="IPR030395">
    <property type="entry name" value="GP_PDE_dom"/>
</dbReference>
<dbReference type="AlphaFoldDB" id="A0A4V3GLJ3"/>
<protein>
    <submittedName>
        <fullName evidence="3">Glycerophosphoryl diester phosphodiesterase family protein</fullName>
    </submittedName>
</protein>
<dbReference type="Gene3D" id="3.20.20.190">
    <property type="entry name" value="Phosphatidylinositol (PI) phosphodiesterase"/>
    <property type="match status" value="1"/>
</dbReference>
<proteinExistence type="predicted"/>
<feature type="signal peptide" evidence="1">
    <location>
        <begin position="1"/>
        <end position="17"/>
    </location>
</feature>
<dbReference type="SUPFAM" id="SSF51695">
    <property type="entry name" value="PLC-like phosphodiesterases"/>
    <property type="match status" value="1"/>
</dbReference>
<dbReference type="OrthoDB" id="9794455at2"/>
<dbReference type="InterPro" id="IPR017946">
    <property type="entry name" value="PLC-like_Pdiesterase_TIM-brl"/>
</dbReference>
<dbReference type="GO" id="GO:0006629">
    <property type="term" value="P:lipid metabolic process"/>
    <property type="evidence" value="ECO:0007669"/>
    <property type="project" value="InterPro"/>
</dbReference>
<feature type="chain" id="PRO_5020420311" evidence="1">
    <location>
        <begin position="18"/>
        <end position="257"/>
    </location>
</feature>
<gene>
    <name evidence="3" type="ORF">EDB95_0773</name>
</gene>
<evidence type="ECO:0000256" key="1">
    <source>
        <dbReference type="SAM" id="SignalP"/>
    </source>
</evidence>
<feature type="domain" description="GP-PDE" evidence="2">
    <location>
        <begin position="1"/>
        <end position="249"/>
    </location>
</feature>
<dbReference type="GO" id="GO:0008081">
    <property type="term" value="F:phosphoric diester hydrolase activity"/>
    <property type="evidence" value="ECO:0007669"/>
    <property type="project" value="InterPro"/>
</dbReference>
<evidence type="ECO:0000313" key="4">
    <source>
        <dbReference type="Proteomes" id="UP000294498"/>
    </source>
</evidence>
<organism evidence="3 4">
    <name type="scientific">Dinghuibacter silviterrae</name>
    <dbReference type="NCBI Taxonomy" id="1539049"/>
    <lineage>
        <taxon>Bacteria</taxon>
        <taxon>Pseudomonadati</taxon>
        <taxon>Bacteroidota</taxon>
        <taxon>Chitinophagia</taxon>
        <taxon>Chitinophagales</taxon>
        <taxon>Chitinophagaceae</taxon>
        <taxon>Dinghuibacter</taxon>
    </lineage>
</organism>
<comment type="caution">
    <text evidence="3">The sequence shown here is derived from an EMBL/GenBank/DDBJ whole genome shotgun (WGS) entry which is preliminary data.</text>
</comment>
<accession>A0A4V3GLJ3</accession>
<dbReference type="EMBL" id="SODV01000001">
    <property type="protein sequence ID" value="TDW99762.1"/>
    <property type="molecule type" value="Genomic_DNA"/>
</dbReference>
<dbReference type="RefSeq" id="WP_133990740.1">
    <property type="nucleotide sequence ID" value="NZ_SODV01000001.1"/>
</dbReference>
<keyword evidence="1" id="KW-0732">Signal</keyword>
<sequence length="257" mass="28982">MQKFLFLFLLTPFLGSAQRYTVANAHSHNDYEQAVPFRWAYGEAFGSIEADVYLIHDTLFTAHDTPELARHRTLEEWYIKPLDSCVAAHGGYPYADTSRMLQMLIEPKTDGVPIIAALLKILAHYPRLTANPHLRWTITGNRPDPSTFATYPSFIWFDGEFDKTYTPDALARVALFSDDFRNYSLWLGRIALPAADRARLKAAVDRAHALGKPVRFWDAPDSPAAWKQLMELGADWINTDHIKALSAYLAATAGPAR</sequence>
<evidence type="ECO:0000259" key="2">
    <source>
        <dbReference type="PROSITE" id="PS51704"/>
    </source>
</evidence>
<keyword evidence="4" id="KW-1185">Reference proteome</keyword>